<dbReference type="SUPFAM" id="SSF49503">
    <property type="entry name" value="Cupredoxins"/>
    <property type="match status" value="1"/>
</dbReference>
<protein>
    <recommendedName>
        <fullName evidence="5">EfeO-type cupredoxin-like domain-containing protein</fullName>
    </recommendedName>
</protein>
<keyword evidence="2" id="KW-0732">Signal</keyword>
<dbReference type="Proteomes" id="UP000315759">
    <property type="component" value="Unassembled WGS sequence"/>
</dbReference>
<feature type="chain" id="PRO_5038982642" description="EfeO-type cupredoxin-like domain-containing protein" evidence="2">
    <location>
        <begin position="20"/>
        <end position="144"/>
    </location>
</feature>
<dbReference type="RefSeq" id="WP_142554092.1">
    <property type="nucleotide sequence ID" value="NZ_VIFX01000030.1"/>
</dbReference>
<evidence type="ECO:0008006" key="5">
    <source>
        <dbReference type="Google" id="ProtNLM"/>
    </source>
</evidence>
<name>A0A544VX00_9MYCO</name>
<accession>A0A544VX00</accession>
<dbReference type="InterPro" id="IPR008972">
    <property type="entry name" value="Cupredoxin"/>
</dbReference>
<feature type="region of interest" description="Disordered" evidence="1">
    <location>
        <begin position="23"/>
        <end position="56"/>
    </location>
</feature>
<evidence type="ECO:0000313" key="3">
    <source>
        <dbReference type="EMBL" id="TQR84517.1"/>
    </source>
</evidence>
<feature type="signal peptide" evidence="2">
    <location>
        <begin position="1"/>
        <end position="19"/>
    </location>
</feature>
<feature type="compositionally biased region" description="Polar residues" evidence="1">
    <location>
        <begin position="46"/>
        <end position="55"/>
    </location>
</feature>
<proteinExistence type="predicted"/>
<feature type="compositionally biased region" description="Low complexity" evidence="1">
    <location>
        <begin position="26"/>
        <end position="45"/>
    </location>
</feature>
<evidence type="ECO:0000256" key="1">
    <source>
        <dbReference type="SAM" id="MobiDB-lite"/>
    </source>
</evidence>
<dbReference type="EMBL" id="VIFX01000030">
    <property type="protein sequence ID" value="TQR84517.1"/>
    <property type="molecule type" value="Genomic_DNA"/>
</dbReference>
<dbReference type="AlphaFoldDB" id="A0A544VX00"/>
<gene>
    <name evidence="3" type="ORF">D8S82_21775</name>
</gene>
<sequence length="144" mass="14615">MTTQTTLAALTAATALLLAGCGGSTDSGATSSSSAGAGGSASSTSIPQLSDQQAPPEQLVVDVTIKGGKVAPTNEQLQAKVGDPIVLRVDSDAADQLHVHSNPEHTFAVEPKPGQSFQFTVTVPGKVDVELHELNRTIASIAVQ</sequence>
<dbReference type="Gene3D" id="2.60.40.420">
    <property type="entry name" value="Cupredoxins - blue copper proteins"/>
    <property type="match status" value="1"/>
</dbReference>
<organism evidence="3 4">
    <name type="scientific">Mycolicibacterium hodleri</name>
    <dbReference type="NCBI Taxonomy" id="49897"/>
    <lineage>
        <taxon>Bacteria</taxon>
        <taxon>Bacillati</taxon>
        <taxon>Actinomycetota</taxon>
        <taxon>Actinomycetes</taxon>
        <taxon>Mycobacteriales</taxon>
        <taxon>Mycobacteriaceae</taxon>
        <taxon>Mycolicibacterium</taxon>
    </lineage>
</organism>
<evidence type="ECO:0000256" key="2">
    <source>
        <dbReference type="SAM" id="SignalP"/>
    </source>
</evidence>
<keyword evidence="4" id="KW-1185">Reference proteome</keyword>
<evidence type="ECO:0000313" key="4">
    <source>
        <dbReference type="Proteomes" id="UP000315759"/>
    </source>
</evidence>
<comment type="caution">
    <text evidence="3">The sequence shown here is derived from an EMBL/GenBank/DDBJ whole genome shotgun (WGS) entry which is preliminary data.</text>
</comment>
<reference evidence="3 4" key="1">
    <citation type="submission" date="2018-10" db="EMBL/GenBank/DDBJ databases">
        <title>Draft genome of Mycobacterium hodleri strain B.</title>
        <authorList>
            <person name="Amande T.J."/>
            <person name="Mcgenity T.J."/>
        </authorList>
    </citation>
    <scope>NUCLEOTIDE SEQUENCE [LARGE SCALE GENOMIC DNA]</scope>
    <source>
        <strain evidence="3 4">B</strain>
    </source>
</reference>